<keyword evidence="4 10" id="KW-1003">Cell membrane</keyword>
<keyword evidence="9 10" id="KW-0472">Membrane</keyword>
<dbReference type="PANTHER" id="PTHR35091">
    <property type="entry name" value="FLAGELLAR PROTEIN FLIL"/>
    <property type="match status" value="1"/>
</dbReference>
<comment type="function">
    <text evidence="1 10">Controls the rotational direction of flagella during chemotaxis.</text>
</comment>
<evidence type="ECO:0000256" key="3">
    <source>
        <dbReference type="ARBA" id="ARBA00008281"/>
    </source>
</evidence>
<keyword evidence="6 10" id="KW-0812">Transmembrane</keyword>
<keyword evidence="12" id="KW-1185">Reference proteome</keyword>
<dbReference type="Pfam" id="PF03748">
    <property type="entry name" value="FliL"/>
    <property type="match status" value="1"/>
</dbReference>
<feature type="transmembrane region" description="Helical" evidence="10">
    <location>
        <begin position="24"/>
        <end position="45"/>
    </location>
</feature>
<comment type="similarity">
    <text evidence="3 10">Belongs to the FliL family.</text>
</comment>
<evidence type="ECO:0000256" key="7">
    <source>
        <dbReference type="ARBA" id="ARBA00022779"/>
    </source>
</evidence>
<sequence>MAEENDIDKSGTENEGTGKKGKGVILIAVLGVVLIAGGIGTGLVLGKKSRPVVTVPKKNPDTPVIVQFKDLYVNIAETKATRVLKLTVVLELSEEKLTTPLEAHRAIIRDLISEAASRMTIDELEGRNGRSILKREIKNRVNDLVRDRMAGAVIDVYFSDFLIQ</sequence>
<organism evidence="11 12">
    <name type="scientific">Pontiella agarivorans</name>
    <dbReference type="NCBI Taxonomy" id="3038953"/>
    <lineage>
        <taxon>Bacteria</taxon>
        <taxon>Pseudomonadati</taxon>
        <taxon>Kiritimatiellota</taxon>
        <taxon>Kiritimatiellia</taxon>
        <taxon>Kiritimatiellales</taxon>
        <taxon>Pontiellaceae</taxon>
        <taxon>Pontiella</taxon>
    </lineage>
</organism>
<evidence type="ECO:0000313" key="11">
    <source>
        <dbReference type="EMBL" id="MDZ8117293.1"/>
    </source>
</evidence>
<keyword evidence="8 10" id="KW-1133">Transmembrane helix</keyword>
<keyword evidence="5 10" id="KW-0145">Chemotaxis</keyword>
<dbReference type="EMBL" id="JARVCO010000002">
    <property type="protein sequence ID" value="MDZ8117293.1"/>
    <property type="molecule type" value="Genomic_DNA"/>
</dbReference>
<evidence type="ECO:0000313" key="12">
    <source>
        <dbReference type="Proteomes" id="UP001290861"/>
    </source>
</evidence>
<accession>A0ABU5MSW8</accession>
<evidence type="ECO:0000256" key="6">
    <source>
        <dbReference type="ARBA" id="ARBA00022692"/>
    </source>
</evidence>
<comment type="subcellular location">
    <subcellularLocation>
        <location evidence="2">Cell membrane</location>
        <topology evidence="2">Single-pass membrane protein</topology>
    </subcellularLocation>
</comment>
<evidence type="ECO:0000256" key="10">
    <source>
        <dbReference type="RuleBase" id="RU364125"/>
    </source>
</evidence>
<evidence type="ECO:0000256" key="2">
    <source>
        <dbReference type="ARBA" id="ARBA00004162"/>
    </source>
</evidence>
<keyword evidence="11" id="KW-0282">Flagellum</keyword>
<evidence type="ECO:0000256" key="1">
    <source>
        <dbReference type="ARBA" id="ARBA00002254"/>
    </source>
</evidence>
<comment type="caution">
    <text evidence="11">The sequence shown here is derived from an EMBL/GenBank/DDBJ whole genome shotgun (WGS) entry which is preliminary data.</text>
</comment>
<protein>
    <recommendedName>
        <fullName evidence="10">Flagellar protein FliL</fullName>
    </recommendedName>
</protein>
<dbReference type="InterPro" id="IPR005503">
    <property type="entry name" value="FliL"/>
</dbReference>
<dbReference type="RefSeq" id="WP_322607094.1">
    <property type="nucleotide sequence ID" value="NZ_JARVCO010000002.1"/>
</dbReference>
<reference evidence="11 12" key="1">
    <citation type="journal article" date="2024" name="Appl. Environ. Microbiol.">
        <title>Pontiella agarivorans sp. nov., a novel marine anaerobic bacterium capable of degrading macroalgal polysaccharides and fixing nitrogen.</title>
        <authorList>
            <person name="Liu N."/>
            <person name="Kivenson V."/>
            <person name="Peng X."/>
            <person name="Cui Z."/>
            <person name="Lankiewicz T.S."/>
            <person name="Gosselin K.M."/>
            <person name="English C.J."/>
            <person name="Blair E.M."/>
            <person name="O'Malley M.A."/>
            <person name="Valentine D.L."/>
        </authorList>
    </citation>
    <scope>NUCLEOTIDE SEQUENCE [LARGE SCALE GENOMIC DNA]</scope>
    <source>
        <strain evidence="11 12">NLcol2</strain>
    </source>
</reference>
<evidence type="ECO:0000256" key="8">
    <source>
        <dbReference type="ARBA" id="ARBA00022989"/>
    </source>
</evidence>
<evidence type="ECO:0000256" key="9">
    <source>
        <dbReference type="ARBA" id="ARBA00023136"/>
    </source>
</evidence>
<keyword evidence="11" id="KW-0966">Cell projection</keyword>
<name>A0ABU5MSW8_9BACT</name>
<gene>
    <name evidence="11" type="ORF">P9H32_01530</name>
</gene>
<keyword evidence="7 10" id="KW-0283">Flagellar rotation</keyword>
<evidence type="ECO:0000256" key="4">
    <source>
        <dbReference type="ARBA" id="ARBA00022475"/>
    </source>
</evidence>
<keyword evidence="11" id="KW-0969">Cilium</keyword>
<proteinExistence type="inferred from homology"/>
<dbReference type="Proteomes" id="UP001290861">
    <property type="component" value="Unassembled WGS sequence"/>
</dbReference>
<evidence type="ECO:0000256" key="5">
    <source>
        <dbReference type="ARBA" id="ARBA00022500"/>
    </source>
</evidence>
<dbReference type="PANTHER" id="PTHR35091:SF2">
    <property type="entry name" value="FLAGELLAR PROTEIN FLIL"/>
    <property type="match status" value="1"/>
</dbReference>